<feature type="region of interest" description="Disordered" evidence="1">
    <location>
        <begin position="1"/>
        <end position="57"/>
    </location>
</feature>
<proteinExistence type="predicted"/>
<keyword evidence="3" id="KW-1185">Reference proteome</keyword>
<dbReference type="Proteomes" id="UP000015105">
    <property type="component" value="Chromosome 2D"/>
</dbReference>
<reference evidence="2" key="4">
    <citation type="submission" date="2019-03" db="UniProtKB">
        <authorList>
            <consortium name="EnsemblPlants"/>
        </authorList>
    </citation>
    <scope>IDENTIFICATION</scope>
</reference>
<evidence type="ECO:0000313" key="2">
    <source>
        <dbReference type="EnsemblPlants" id="AET2Gv20321600.7"/>
    </source>
</evidence>
<sequence length="98" mass="10930">VQLHGGRLQRHDAGGERPNQPLPAVDVHARLRRGPHQLLDPSGGRRGQRHGRRSPGALRAAAPAAALLLLIDASVDCKFYSMVWHSLHFTREYHYQVT</sequence>
<protein>
    <submittedName>
        <fullName evidence="2">Uncharacterized protein</fullName>
    </submittedName>
</protein>
<evidence type="ECO:0000313" key="3">
    <source>
        <dbReference type="Proteomes" id="UP000015105"/>
    </source>
</evidence>
<dbReference type="EnsemblPlants" id="AET2Gv20321600.7">
    <property type="protein sequence ID" value="AET2Gv20321600.7"/>
    <property type="gene ID" value="AET2Gv20321600"/>
</dbReference>
<reference evidence="3" key="2">
    <citation type="journal article" date="2017" name="Nat. Plants">
        <title>The Aegilops tauschii genome reveals multiple impacts of transposons.</title>
        <authorList>
            <person name="Zhao G."/>
            <person name="Zou C."/>
            <person name="Li K."/>
            <person name="Wang K."/>
            <person name="Li T."/>
            <person name="Gao L."/>
            <person name="Zhang X."/>
            <person name="Wang H."/>
            <person name="Yang Z."/>
            <person name="Liu X."/>
            <person name="Jiang W."/>
            <person name="Mao L."/>
            <person name="Kong X."/>
            <person name="Jiao Y."/>
            <person name="Jia J."/>
        </authorList>
    </citation>
    <scope>NUCLEOTIDE SEQUENCE [LARGE SCALE GENOMIC DNA]</scope>
    <source>
        <strain evidence="3">cv. AL8/78</strain>
    </source>
</reference>
<dbReference type="Gramene" id="AET2Gv20321600.7">
    <property type="protein sequence ID" value="AET2Gv20321600.7"/>
    <property type="gene ID" value="AET2Gv20321600"/>
</dbReference>
<reference evidence="3" key="1">
    <citation type="journal article" date="2014" name="Science">
        <title>Ancient hybridizations among the ancestral genomes of bread wheat.</title>
        <authorList>
            <consortium name="International Wheat Genome Sequencing Consortium,"/>
            <person name="Marcussen T."/>
            <person name="Sandve S.R."/>
            <person name="Heier L."/>
            <person name="Spannagl M."/>
            <person name="Pfeifer M."/>
            <person name="Jakobsen K.S."/>
            <person name="Wulff B.B."/>
            <person name="Steuernagel B."/>
            <person name="Mayer K.F."/>
            <person name="Olsen O.A."/>
        </authorList>
    </citation>
    <scope>NUCLEOTIDE SEQUENCE [LARGE SCALE GENOMIC DNA]</scope>
    <source>
        <strain evidence="3">cv. AL8/78</strain>
    </source>
</reference>
<evidence type="ECO:0000256" key="1">
    <source>
        <dbReference type="SAM" id="MobiDB-lite"/>
    </source>
</evidence>
<organism evidence="2 3">
    <name type="scientific">Aegilops tauschii subsp. strangulata</name>
    <name type="common">Goatgrass</name>
    <dbReference type="NCBI Taxonomy" id="200361"/>
    <lineage>
        <taxon>Eukaryota</taxon>
        <taxon>Viridiplantae</taxon>
        <taxon>Streptophyta</taxon>
        <taxon>Embryophyta</taxon>
        <taxon>Tracheophyta</taxon>
        <taxon>Spermatophyta</taxon>
        <taxon>Magnoliopsida</taxon>
        <taxon>Liliopsida</taxon>
        <taxon>Poales</taxon>
        <taxon>Poaceae</taxon>
        <taxon>BOP clade</taxon>
        <taxon>Pooideae</taxon>
        <taxon>Triticodae</taxon>
        <taxon>Triticeae</taxon>
        <taxon>Triticinae</taxon>
        <taxon>Aegilops</taxon>
    </lineage>
</organism>
<dbReference type="AlphaFoldDB" id="A0A453B0B7"/>
<accession>A0A453B0B7</accession>
<name>A0A453B0B7_AEGTS</name>
<reference evidence="2" key="5">
    <citation type="journal article" date="2021" name="G3 (Bethesda)">
        <title>Aegilops tauschii genome assembly Aet v5.0 features greater sequence contiguity and improved annotation.</title>
        <authorList>
            <person name="Wang L."/>
            <person name="Zhu T."/>
            <person name="Rodriguez J.C."/>
            <person name="Deal K.R."/>
            <person name="Dubcovsky J."/>
            <person name="McGuire P.E."/>
            <person name="Lux T."/>
            <person name="Spannagl M."/>
            <person name="Mayer K.F.X."/>
            <person name="Baldrich P."/>
            <person name="Meyers B.C."/>
            <person name="Huo N."/>
            <person name="Gu Y.Q."/>
            <person name="Zhou H."/>
            <person name="Devos K.M."/>
            <person name="Bennetzen J.L."/>
            <person name="Unver T."/>
            <person name="Budak H."/>
            <person name="Gulick P.J."/>
            <person name="Galiba G."/>
            <person name="Kalapos B."/>
            <person name="Nelson D.R."/>
            <person name="Li P."/>
            <person name="You F.M."/>
            <person name="Luo M.C."/>
            <person name="Dvorak J."/>
        </authorList>
    </citation>
    <scope>NUCLEOTIDE SEQUENCE [LARGE SCALE GENOMIC DNA]</scope>
    <source>
        <strain evidence="2">cv. AL8/78</strain>
    </source>
</reference>
<reference evidence="2" key="3">
    <citation type="journal article" date="2017" name="Nature">
        <title>Genome sequence of the progenitor of the wheat D genome Aegilops tauschii.</title>
        <authorList>
            <person name="Luo M.C."/>
            <person name="Gu Y.Q."/>
            <person name="Puiu D."/>
            <person name="Wang H."/>
            <person name="Twardziok S.O."/>
            <person name="Deal K.R."/>
            <person name="Huo N."/>
            <person name="Zhu T."/>
            <person name="Wang L."/>
            <person name="Wang Y."/>
            <person name="McGuire P.E."/>
            <person name="Liu S."/>
            <person name="Long H."/>
            <person name="Ramasamy R.K."/>
            <person name="Rodriguez J.C."/>
            <person name="Van S.L."/>
            <person name="Yuan L."/>
            <person name="Wang Z."/>
            <person name="Xia Z."/>
            <person name="Xiao L."/>
            <person name="Anderson O.D."/>
            <person name="Ouyang S."/>
            <person name="Liang Y."/>
            <person name="Zimin A.V."/>
            <person name="Pertea G."/>
            <person name="Qi P."/>
            <person name="Bennetzen J.L."/>
            <person name="Dai X."/>
            <person name="Dawson M.W."/>
            <person name="Muller H.G."/>
            <person name="Kugler K."/>
            <person name="Rivarola-Duarte L."/>
            <person name="Spannagl M."/>
            <person name="Mayer K.F.X."/>
            <person name="Lu F.H."/>
            <person name="Bevan M.W."/>
            <person name="Leroy P."/>
            <person name="Li P."/>
            <person name="You F.M."/>
            <person name="Sun Q."/>
            <person name="Liu Z."/>
            <person name="Lyons E."/>
            <person name="Wicker T."/>
            <person name="Salzberg S.L."/>
            <person name="Devos K.M."/>
            <person name="Dvorak J."/>
        </authorList>
    </citation>
    <scope>NUCLEOTIDE SEQUENCE [LARGE SCALE GENOMIC DNA]</scope>
    <source>
        <strain evidence="2">cv. AL8/78</strain>
    </source>
</reference>